<dbReference type="GO" id="GO:0016887">
    <property type="term" value="F:ATP hydrolysis activity"/>
    <property type="evidence" value="ECO:0007669"/>
    <property type="project" value="InterPro"/>
</dbReference>
<organism evidence="5 6">
    <name type="scientific">Mycobacterium talmoniae</name>
    <dbReference type="NCBI Taxonomy" id="1858794"/>
    <lineage>
        <taxon>Bacteria</taxon>
        <taxon>Bacillati</taxon>
        <taxon>Actinomycetota</taxon>
        <taxon>Actinomycetes</taxon>
        <taxon>Mycobacteriales</taxon>
        <taxon>Mycobacteriaceae</taxon>
        <taxon>Mycobacterium</taxon>
    </lineage>
</organism>
<dbReference type="Pfam" id="PF13401">
    <property type="entry name" value="AAA_22"/>
    <property type="match status" value="1"/>
</dbReference>
<gene>
    <name evidence="5" type="ORF">BKN37_04045</name>
</gene>
<feature type="domain" description="HTH luxR-type" evidence="4">
    <location>
        <begin position="803"/>
        <end position="868"/>
    </location>
</feature>
<keyword evidence="3" id="KW-0804">Transcription</keyword>
<dbReference type="Pfam" id="PF00196">
    <property type="entry name" value="GerE"/>
    <property type="match status" value="1"/>
</dbReference>
<evidence type="ECO:0000313" key="6">
    <source>
        <dbReference type="Proteomes" id="UP000179734"/>
    </source>
</evidence>
<dbReference type="GO" id="GO:0006355">
    <property type="term" value="P:regulation of DNA-templated transcription"/>
    <property type="evidence" value="ECO:0007669"/>
    <property type="project" value="InterPro"/>
</dbReference>
<proteinExistence type="predicted"/>
<evidence type="ECO:0000313" key="5">
    <source>
        <dbReference type="EMBL" id="OHV05912.1"/>
    </source>
</evidence>
<dbReference type="CDD" id="cd06170">
    <property type="entry name" value="LuxR_C_like"/>
    <property type="match status" value="1"/>
</dbReference>
<dbReference type="SMART" id="SM00421">
    <property type="entry name" value="HTH_LUXR"/>
    <property type="match status" value="1"/>
</dbReference>
<evidence type="ECO:0000259" key="4">
    <source>
        <dbReference type="PROSITE" id="PS50043"/>
    </source>
</evidence>
<dbReference type="Proteomes" id="UP000179734">
    <property type="component" value="Unassembled WGS sequence"/>
</dbReference>
<name>A0A1S1NNZ4_9MYCO</name>
<dbReference type="InterPro" id="IPR000792">
    <property type="entry name" value="Tscrpt_reg_LuxR_C"/>
</dbReference>
<dbReference type="EMBL" id="MLQM01000011">
    <property type="protein sequence ID" value="OHV05912.1"/>
    <property type="molecule type" value="Genomic_DNA"/>
</dbReference>
<comment type="caution">
    <text evidence="5">The sequence shown here is derived from an EMBL/GenBank/DDBJ whole genome shotgun (WGS) entry which is preliminary data.</text>
</comment>
<evidence type="ECO:0000256" key="2">
    <source>
        <dbReference type="ARBA" id="ARBA00023125"/>
    </source>
</evidence>
<keyword evidence="6" id="KW-1185">Reference proteome</keyword>
<dbReference type="PRINTS" id="PR00038">
    <property type="entry name" value="HTHLUXR"/>
</dbReference>
<dbReference type="InterPro" id="IPR003593">
    <property type="entry name" value="AAA+_ATPase"/>
</dbReference>
<dbReference type="SMART" id="SM00382">
    <property type="entry name" value="AAA"/>
    <property type="match status" value="1"/>
</dbReference>
<keyword evidence="1" id="KW-0805">Transcription regulation</keyword>
<dbReference type="Gene3D" id="1.10.10.10">
    <property type="entry name" value="Winged helix-like DNA-binding domain superfamily/Winged helix DNA-binding domain"/>
    <property type="match status" value="1"/>
</dbReference>
<dbReference type="InterPro" id="IPR027417">
    <property type="entry name" value="P-loop_NTPase"/>
</dbReference>
<reference evidence="5 6" key="1">
    <citation type="submission" date="2016-10" db="EMBL/GenBank/DDBJ databases">
        <title>Genome sequence of Mycobacterium talmonii.</title>
        <authorList>
            <person name="Greninger A.L."/>
            <person name="Elliott B."/>
            <person name="Vasireddy S."/>
            <person name="Vasireddy R."/>
        </authorList>
    </citation>
    <scope>NUCLEOTIDE SEQUENCE [LARGE SCALE GENOMIC DNA]</scope>
    <source>
        <strain evidence="6">NE-TNMC-100812</strain>
    </source>
</reference>
<keyword evidence="2" id="KW-0238">DNA-binding</keyword>
<dbReference type="GO" id="GO:0003677">
    <property type="term" value="F:DNA binding"/>
    <property type="evidence" value="ECO:0007669"/>
    <property type="project" value="UniProtKB-KW"/>
</dbReference>
<dbReference type="PANTHER" id="PTHR44688:SF16">
    <property type="entry name" value="DNA-BINDING TRANSCRIPTIONAL ACTIVATOR DEVR_DOSR"/>
    <property type="match status" value="1"/>
</dbReference>
<evidence type="ECO:0000256" key="1">
    <source>
        <dbReference type="ARBA" id="ARBA00023015"/>
    </source>
</evidence>
<dbReference type="SUPFAM" id="SSF46894">
    <property type="entry name" value="C-terminal effector domain of the bipartite response regulators"/>
    <property type="match status" value="1"/>
</dbReference>
<protein>
    <submittedName>
        <fullName evidence="5">LuxR family transcriptional regulator</fullName>
    </submittedName>
</protein>
<dbReference type="PROSITE" id="PS50043">
    <property type="entry name" value="HTH_LUXR_2"/>
    <property type="match status" value="1"/>
</dbReference>
<dbReference type="PANTHER" id="PTHR44688">
    <property type="entry name" value="DNA-BINDING TRANSCRIPTIONAL ACTIVATOR DEVR_DOSR"/>
    <property type="match status" value="1"/>
</dbReference>
<dbReference type="Gene3D" id="3.40.50.300">
    <property type="entry name" value="P-loop containing nucleotide triphosphate hydrolases"/>
    <property type="match status" value="1"/>
</dbReference>
<accession>A0A1S1NNZ4</accession>
<dbReference type="InterPro" id="IPR036388">
    <property type="entry name" value="WH-like_DNA-bd_sf"/>
</dbReference>
<sequence length="872" mass="92286">MVARDDVFHKALTALDDGDDRCGVALVGDSGVGKSTLARALAHTLESGGRTVRFVLGTETGCTVPLGAFSRSVNVEVAHEPAMMLAAAHDTLAQEPDLVLVVDDAQLLDPLSAMLVHRLAARGSTRLIVAIRSAEAVPDPVTALLKERLLLNLRIEAFTREQTGELARAVLGDTVEPRLITELYDRTAGNLLLLRGLLSAGRESGILVHTEDGWQLRGPLHADRELYDLLEFRLRSLAPEELQAVEMLAVGELLDWEILRGLCDDRALARLERRGFIQLVADGSDTVARLNHPVLGEAAIRLAGVVRTRQLNGVLAQALQTHLRAGRRRSRLPDVRGQIRLAQLMMHSDLPPDLDVITGAAAAAVTMSSVGYGEELARFAYDRGGGVAAALVLADALSWQGRGEAAETVLGGVAPDPGDELLSVRWGCQRAANLFWVCGRVEPAREALAATQACVVSEPVRGLVTALELSFAFFSGDVAAAIDAGPTLCASDALPLATVWAAVATSCACALAGRFEEVQRTAETGLRAAALSDSGPQRFAIGVAQMLAFTAAGDHPAAERVCQRYAAMAASVPQADAMVNTMRGLLHLSRGALASACAAFRDSISALSQGFPSPWTMLVTAWWAQAEGARGDGEAAGAALRSSEHAYGPQVAAFLPELELARAWERAAVGETTAARMHAARAAQIAQQSGMSAVEMRALHTAARFGDRAHAARLGELAQILNTPLAAAIATYAGGLTNHDGDSLDAAADRFAAMGAAALAADAAAQAAREHARTGHRSKELESSSRAHWLAGSGEVRTPAVVAAAQPLPITDREREIAMLVAAGLSNRQIADRLTVSVRTVDGHLYRIFAKLGIERRDQLVHLVNRTRADTR</sequence>
<dbReference type="PROSITE" id="PS00622">
    <property type="entry name" value="HTH_LUXR_1"/>
    <property type="match status" value="1"/>
</dbReference>
<evidence type="ECO:0000256" key="3">
    <source>
        <dbReference type="ARBA" id="ARBA00023163"/>
    </source>
</evidence>
<dbReference type="AlphaFoldDB" id="A0A1S1NNZ4"/>
<dbReference type="InterPro" id="IPR049945">
    <property type="entry name" value="AAA_22"/>
</dbReference>
<dbReference type="InterPro" id="IPR016032">
    <property type="entry name" value="Sig_transdc_resp-reg_C-effctor"/>
</dbReference>
<dbReference type="SUPFAM" id="SSF52540">
    <property type="entry name" value="P-loop containing nucleoside triphosphate hydrolases"/>
    <property type="match status" value="1"/>
</dbReference>
<dbReference type="CDD" id="cd00267">
    <property type="entry name" value="ABC_ATPase"/>
    <property type="match status" value="1"/>
</dbReference>